<keyword evidence="2" id="KW-1185">Reference proteome</keyword>
<dbReference type="AlphaFoldDB" id="E3MU07"/>
<organism evidence="2">
    <name type="scientific">Caenorhabditis remanei</name>
    <name type="common">Caenorhabditis vulgaris</name>
    <dbReference type="NCBI Taxonomy" id="31234"/>
    <lineage>
        <taxon>Eukaryota</taxon>
        <taxon>Metazoa</taxon>
        <taxon>Ecdysozoa</taxon>
        <taxon>Nematoda</taxon>
        <taxon>Chromadorea</taxon>
        <taxon>Rhabditida</taxon>
        <taxon>Rhabditina</taxon>
        <taxon>Rhabditomorpha</taxon>
        <taxon>Rhabditoidea</taxon>
        <taxon>Rhabditidae</taxon>
        <taxon>Peloderinae</taxon>
        <taxon>Caenorhabditis</taxon>
    </lineage>
</organism>
<evidence type="ECO:0000313" key="1">
    <source>
        <dbReference type="EMBL" id="EFP09013.1"/>
    </source>
</evidence>
<dbReference type="HOGENOM" id="CLU_1867020_0_0_1"/>
<accession>E3MU07</accession>
<dbReference type="KEGG" id="crq:GCK72_003868"/>
<reference evidence="1" key="1">
    <citation type="submission" date="2007-07" db="EMBL/GenBank/DDBJ databases">
        <title>PCAP assembly of the Caenorhabditis remanei genome.</title>
        <authorList>
            <consortium name="The Caenorhabditis remanei Sequencing Consortium"/>
            <person name="Wilson R.K."/>
        </authorList>
    </citation>
    <scope>NUCLEOTIDE SEQUENCE [LARGE SCALE GENOMIC DNA]</scope>
    <source>
        <strain evidence="1">PB4641</strain>
    </source>
</reference>
<gene>
    <name evidence="1" type="ORF">CRE_22487</name>
</gene>
<proteinExistence type="predicted"/>
<evidence type="ECO:0000313" key="2">
    <source>
        <dbReference type="Proteomes" id="UP000008281"/>
    </source>
</evidence>
<dbReference type="GeneID" id="9818551"/>
<sequence>MPPLQQLPVVVNYHPIIERFVLRHTSTVACSIWKISDEETIFQRGNFFALTAQEKQDITQYFGRKKSGRNKHATVSQERFDFIVHRGVIFGESTIPFYFMACFKSTRVYVALFGDRSYLSLDKPVFRLKEEMTDEEN</sequence>
<name>E3MU07_CAERE</name>
<dbReference type="Proteomes" id="UP000008281">
    <property type="component" value="Unassembled WGS sequence"/>
</dbReference>
<protein>
    <submittedName>
        <fullName evidence="1">Uncharacterized protein</fullName>
    </submittedName>
</protein>
<dbReference type="RefSeq" id="XP_003100318.2">
    <property type="nucleotide sequence ID" value="XM_003100270.2"/>
</dbReference>
<dbReference type="CTD" id="9818551"/>
<dbReference type="InParanoid" id="E3MU07"/>
<dbReference type="EMBL" id="DS268478">
    <property type="protein sequence ID" value="EFP09013.1"/>
    <property type="molecule type" value="Genomic_DNA"/>
</dbReference>